<keyword evidence="7" id="KW-1185">Reference proteome</keyword>
<dbReference type="KEGG" id="pda:103700221"/>
<evidence type="ECO:0000256" key="4">
    <source>
        <dbReference type="ARBA" id="ARBA00022989"/>
    </source>
</evidence>
<dbReference type="CDD" id="cd11485">
    <property type="entry name" value="SLC-NCS1sbd_YbbW-like"/>
    <property type="match status" value="1"/>
</dbReference>
<comment type="similarity">
    <text evidence="2">Belongs to the purine-cytosine permease (2.A.39) family.</text>
</comment>
<feature type="transmembrane region" description="Helical" evidence="6">
    <location>
        <begin position="227"/>
        <end position="247"/>
    </location>
</feature>
<keyword evidence="3 6" id="KW-0812">Transmembrane</keyword>
<comment type="subcellular location">
    <subcellularLocation>
        <location evidence="1">Membrane</location>
        <topology evidence="1">Multi-pass membrane protein</topology>
    </subcellularLocation>
</comment>
<evidence type="ECO:0000256" key="2">
    <source>
        <dbReference type="ARBA" id="ARBA00008974"/>
    </source>
</evidence>
<evidence type="ECO:0000256" key="6">
    <source>
        <dbReference type="SAM" id="Phobius"/>
    </source>
</evidence>
<sequence>MLRSTDDGLELEPDASLLGSDLSPVPASKRTLTRWDIALLWVGMVVNVPSYYLAGSLVDLGMSWWQGVATIILGNTILLAPLILTAHPGTRYGIAFPVLLRSAFGVHGAHLPALLRALVACGWCGIETWIGGQAIFLLLPRSITNSWYAHPIRWLGTSALEFSCFILFLLAQLAILWKGMAGIRVLGNYSAPVLVLLTGWLFCWAYLRAGGFGEMLSTPSRLGPSQFWSVFFPSLTASISTWSGVALNIPDFTRFAAGQSDQIAGQLGLPIFMGLFTFTGLAITSSTQVIYGRVISNPIHLLAEIGGTFTIIAAIFGISLATITTNIPANFVAPANVLVSLSPSTFSFAGAALLTGIIGAAFQPWRIIESSDSFIYTWLVGYSAVLGPVSGIILTDYYVLRRMALDVNALCSADPRGPYYYSRGFNAAAIGALVVAVTPAVPGFLHKVGILEATSQVFIVIYDNAWFFGFFCAAAIYWVLSCWRSTRKVRTDPSVLEPLQPTMASLIAMTL</sequence>
<evidence type="ECO:0000256" key="3">
    <source>
        <dbReference type="ARBA" id="ARBA00022692"/>
    </source>
</evidence>
<evidence type="ECO:0000256" key="1">
    <source>
        <dbReference type="ARBA" id="ARBA00004141"/>
    </source>
</evidence>
<feature type="transmembrane region" description="Helical" evidence="6">
    <location>
        <begin position="457"/>
        <end position="480"/>
    </location>
</feature>
<feature type="transmembrane region" description="Helical" evidence="6">
    <location>
        <begin position="159"/>
        <end position="177"/>
    </location>
</feature>
<gene>
    <name evidence="8" type="primary">LOC103700221</name>
</gene>
<dbReference type="Gene3D" id="1.10.4160.10">
    <property type="entry name" value="Hydantoin permease"/>
    <property type="match status" value="1"/>
</dbReference>
<dbReference type="GO" id="GO:0015205">
    <property type="term" value="F:nucleobase transmembrane transporter activity"/>
    <property type="evidence" value="ECO:0007669"/>
    <property type="project" value="TreeGrafter"/>
</dbReference>
<dbReference type="Pfam" id="PF02133">
    <property type="entry name" value="Transp_cyt_pur"/>
    <property type="match status" value="1"/>
</dbReference>
<feature type="transmembrane region" description="Helical" evidence="6">
    <location>
        <begin position="38"/>
        <end position="58"/>
    </location>
</feature>
<feature type="transmembrane region" description="Helical" evidence="6">
    <location>
        <begin position="117"/>
        <end position="139"/>
    </location>
</feature>
<reference evidence="8" key="2">
    <citation type="submission" date="2025-08" db="UniProtKB">
        <authorList>
            <consortium name="RefSeq"/>
        </authorList>
    </citation>
    <scope>IDENTIFICATION</scope>
    <source>
        <tissue evidence="8">Young leaves</tissue>
    </source>
</reference>
<dbReference type="FunFam" id="1.10.4160.10:FF:000001">
    <property type="entry name" value="Uracil permease, putative"/>
    <property type="match status" value="1"/>
</dbReference>
<dbReference type="GO" id="GO:0005886">
    <property type="term" value="C:plasma membrane"/>
    <property type="evidence" value="ECO:0007669"/>
    <property type="project" value="TreeGrafter"/>
</dbReference>
<dbReference type="Proteomes" id="UP000228380">
    <property type="component" value="Chromosome 9"/>
</dbReference>
<reference evidence="7" key="1">
    <citation type="journal article" date="2019" name="Nat. Commun.">
        <title>Genome-wide association mapping of date palm fruit traits.</title>
        <authorList>
            <person name="Hazzouri K.M."/>
            <person name="Gros-Balthazard M."/>
            <person name="Flowers J.M."/>
            <person name="Copetti D."/>
            <person name="Lemansour A."/>
            <person name="Lebrun M."/>
            <person name="Masmoudi K."/>
            <person name="Ferrand S."/>
            <person name="Dhar M.I."/>
            <person name="Fresquez Z.A."/>
            <person name="Rosas U."/>
            <person name="Zhang J."/>
            <person name="Talag J."/>
            <person name="Lee S."/>
            <person name="Kudrna D."/>
            <person name="Powell R.F."/>
            <person name="Leitch I.J."/>
            <person name="Krueger R.R."/>
            <person name="Wing R.A."/>
            <person name="Amiri K.M.A."/>
            <person name="Purugganan M.D."/>
        </authorList>
    </citation>
    <scope>NUCLEOTIDE SEQUENCE [LARGE SCALE GENOMIC DNA]</scope>
    <source>
        <strain evidence="7">cv. Khalas</strain>
    </source>
</reference>
<dbReference type="PANTHER" id="PTHR30618">
    <property type="entry name" value="NCS1 FAMILY PURINE/PYRIMIDINE TRANSPORTER"/>
    <property type="match status" value="1"/>
</dbReference>
<dbReference type="InterPro" id="IPR001248">
    <property type="entry name" value="Pur-cyt_permease"/>
</dbReference>
<feature type="transmembrane region" description="Helical" evidence="6">
    <location>
        <begin position="420"/>
        <end position="445"/>
    </location>
</feature>
<feature type="transmembrane region" description="Helical" evidence="6">
    <location>
        <begin position="301"/>
        <end position="324"/>
    </location>
</feature>
<name>A0A8B7BL17_PHODC</name>
<protein>
    <submittedName>
        <fullName evidence="8">Purine-uracil permease NCS1-like isoform X1</fullName>
    </submittedName>
</protein>
<keyword evidence="4 6" id="KW-1133">Transmembrane helix</keyword>
<feature type="transmembrane region" description="Helical" evidence="6">
    <location>
        <begin position="374"/>
        <end position="400"/>
    </location>
</feature>
<keyword evidence="5 6" id="KW-0472">Membrane</keyword>
<dbReference type="OrthoDB" id="2018619at2759"/>
<feature type="transmembrane region" description="Helical" evidence="6">
    <location>
        <begin position="64"/>
        <end position="85"/>
    </location>
</feature>
<feature type="transmembrane region" description="Helical" evidence="6">
    <location>
        <begin position="344"/>
        <end position="362"/>
    </location>
</feature>
<dbReference type="GeneID" id="103700221"/>
<proteinExistence type="inferred from homology"/>
<dbReference type="AlphaFoldDB" id="A0A8B7BL17"/>
<dbReference type="RefSeq" id="XP_008780405.2">
    <property type="nucleotide sequence ID" value="XM_008782183.4"/>
</dbReference>
<dbReference type="PANTHER" id="PTHR30618:SF0">
    <property type="entry name" value="PURINE-URACIL PERMEASE NCS1"/>
    <property type="match status" value="1"/>
</dbReference>
<evidence type="ECO:0000313" key="7">
    <source>
        <dbReference type="Proteomes" id="UP000228380"/>
    </source>
</evidence>
<accession>A0A8B7BL17</accession>
<evidence type="ECO:0000313" key="8">
    <source>
        <dbReference type="RefSeq" id="XP_008780405.2"/>
    </source>
</evidence>
<feature type="transmembrane region" description="Helical" evidence="6">
    <location>
        <begin position="189"/>
        <end position="207"/>
    </location>
</feature>
<feature type="transmembrane region" description="Helical" evidence="6">
    <location>
        <begin position="267"/>
        <end position="289"/>
    </location>
</feature>
<dbReference type="InterPro" id="IPR045225">
    <property type="entry name" value="Uracil/uridine/allantoin_perm"/>
</dbReference>
<organism evidence="7 8">
    <name type="scientific">Phoenix dactylifera</name>
    <name type="common">Date palm</name>
    <dbReference type="NCBI Taxonomy" id="42345"/>
    <lineage>
        <taxon>Eukaryota</taxon>
        <taxon>Viridiplantae</taxon>
        <taxon>Streptophyta</taxon>
        <taxon>Embryophyta</taxon>
        <taxon>Tracheophyta</taxon>
        <taxon>Spermatophyta</taxon>
        <taxon>Magnoliopsida</taxon>
        <taxon>Liliopsida</taxon>
        <taxon>Arecaceae</taxon>
        <taxon>Coryphoideae</taxon>
        <taxon>Phoeniceae</taxon>
        <taxon>Phoenix</taxon>
    </lineage>
</organism>
<evidence type="ECO:0000256" key="5">
    <source>
        <dbReference type="ARBA" id="ARBA00023136"/>
    </source>
</evidence>